<comment type="caution">
    <text evidence="1">The sequence shown here is derived from an EMBL/GenBank/DDBJ whole genome shotgun (WGS) entry which is preliminary data.</text>
</comment>
<dbReference type="Proteomes" id="UP000550508">
    <property type="component" value="Unassembled WGS sequence"/>
</dbReference>
<evidence type="ECO:0000313" key="2">
    <source>
        <dbReference type="Proteomes" id="UP000550508"/>
    </source>
</evidence>
<organism evidence="1 2">
    <name type="scientific">Phyllobacterium pellucidum</name>
    <dbReference type="NCBI Taxonomy" id="2740464"/>
    <lineage>
        <taxon>Bacteria</taxon>
        <taxon>Pseudomonadati</taxon>
        <taxon>Pseudomonadota</taxon>
        <taxon>Alphaproteobacteria</taxon>
        <taxon>Hyphomicrobiales</taxon>
        <taxon>Phyllobacteriaceae</taxon>
        <taxon>Phyllobacterium</taxon>
    </lineage>
</organism>
<sequence length="54" mass="5726">MMRSTANFSLIFLRALVFSAILVGPVIAFAASYESRSPSNGGIGLVLLVALQRV</sequence>
<reference evidence="1 2" key="1">
    <citation type="submission" date="2020-05" db="EMBL/GenBank/DDBJ databases">
        <authorList>
            <person name="Kim M.K."/>
        </authorList>
    </citation>
    <scope>NUCLEOTIDE SEQUENCE [LARGE SCALE GENOMIC DNA]</scope>
    <source>
        <strain evidence="1 2">BT25</strain>
    </source>
</reference>
<gene>
    <name evidence="1" type="ORF">HQ945_02715</name>
</gene>
<evidence type="ECO:0000313" key="1">
    <source>
        <dbReference type="EMBL" id="NTS30155.1"/>
    </source>
</evidence>
<keyword evidence="2" id="KW-1185">Reference proteome</keyword>
<dbReference type="EMBL" id="JABUMX010000001">
    <property type="protein sequence ID" value="NTS30155.1"/>
    <property type="molecule type" value="Genomic_DNA"/>
</dbReference>
<accession>A0A849VIX8</accession>
<name>A0A849VIX8_9HYPH</name>
<dbReference type="AlphaFoldDB" id="A0A849VIX8"/>
<protein>
    <submittedName>
        <fullName evidence="1">Uncharacterized protein</fullName>
    </submittedName>
</protein>
<dbReference type="RefSeq" id="WP_162737277.1">
    <property type="nucleotide sequence ID" value="NZ_CP088292.1"/>
</dbReference>
<proteinExistence type="predicted"/>